<comment type="function">
    <text evidence="8">Mediates influx of magnesium ions.</text>
</comment>
<dbReference type="GO" id="GO:0005886">
    <property type="term" value="C:plasma membrane"/>
    <property type="evidence" value="ECO:0007669"/>
    <property type="project" value="UniProtKB-SubCell"/>
</dbReference>
<evidence type="ECO:0000256" key="4">
    <source>
        <dbReference type="ARBA" id="ARBA00022475"/>
    </source>
</evidence>
<dbReference type="NCBIfam" id="TIGR00383">
    <property type="entry name" value="corA"/>
    <property type="match status" value="1"/>
</dbReference>
<evidence type="ECO:0000313" key="11">
    <source>
        <dbReference type="EMBL" id="CUM62189.1"/>
    </source>
</evidence>
<gene>
    <name evidence="8 11" type="primary">corA</name>
    <name evidence="10" type="ORF">PANO66_00105</name>
    <name evidence="11" type="ORF">PLAM_4224</name>
</gene>
<dbReference type="GO" id="GO:0050897">
    <property type="term" value="F:cobalt ion binding"/>
    <property type="evidence" value="ECO:0007669"/>
    <property type="project" value="TreeGrafter"/>
</dbReference>
<sequence>MAHSIKSTMPPLDSVIDEDEEESNLDYFYDDPGTPPGTLDVEADDPPPEMVLIDYSDEMATRLILKTPEECAPYLDTHSVSWLDILGLGNQDTWDRMAKVFNLHPIALEDVVNVPQRPKVVEYDGQLVIVAWMIMIKPGEDPLHKEQVSIILGKNYLLTVQEEAEYDCLQPVRDRIRYNQGIIRKQGADYLAYAILDAIIDGFFPVLEEYGDLLEDLEDKVVFNPVPKDLAKIYSIRRDLFTLRRAIWAQREAINVLIRDGSDLISPEVRIYLRDCYDHTILVRDMVETYRELSSDLMGIYMSTMSNKMNEIMKLLTVISTIFIPLTFVAGVYGMNFNPENSPWNMPELNWYWGYPVCLGMMFFIALGLFFFFWKRGWFNNLSDPQDQDKIT</sequence>
<dbReference type="PANTHER" id="PTHR46494:SF1">
    <property type="entry name" value="CORA FAMILY METAL ION TRANSPORTER (EUROFUNG)"/>
    <property type="match status" value="1"/>
</dbReference>
<keyword evidence="3 8" id="KW-0813">Transport</keyword>
<reference evidence="11" key="1">
    <citation type="submission" date="2015-09" db="EMBL/GenBank/DDBJ databases">
        <authorList>
            <person name="Jackson K.R."/>
            <person name="Lunt B.L."/>
            <person name="Fisher J.N.B."/>
            <person name="Gardner A.V."/>
            <person name="Bailey M.E."/>
            <person name="Deus L.M."/>
            <person name="Earl A.S."/>
            <person name="Gibby P.D."/>
            <person name="Hartmann K.A."/>
            <person name="Liu J.E."/>
            <person name="Manci A.M."/>
            <person name="Nielsen D.A."/>
            <person name="Solomon M.B."/>
            <person name="Breakwell D.P."/>
            <person name="Burnett S.H."/>
            <person name="Grose J.H."/>
        </authorList>
    </citation>
    <scope>NUCLEOTIDE SEQUENCE</scope>
    <source>
        <strain evidence="11">7805</strain>
    </source>
</reference>
<dbReference type="EMBL" id="LR882963">
    <property type="protein sequence ID" value="CAD5911985.1"/>
    <property type="molecule type" value="Genomic_DNA"/>
</dbReference>
<comment type="subcellular location">
    <subcellularLocation>
        <location evidence="1">Cell membrane</location>
        <topology evidence="1">Multi-pass membrane protein</topology>
    </subcellularLocation>
    <subcellularLocation>
        <location evidence="8">Membrane</location>
        <topology evidence="8">Multi-pass membrane protein</topology>
    </subcellularLocation>
</comment>
<keyword evidence="5 8" id="KW-0812">Transmembrane</keyword>
<evidence type="ECO:0000256" key="9">
    <source>
        <dbReference type="SAM" id="MobiDB-lite"/>
    </source>
</evidence>
<dbReference type="GO" id="GO:0015095">
    <property type="term" value="F:magnesium ion transmembrane transporter activity"/>
    <property type="evidence" value="ECO:0007669"/>
    <property type="project" value="UniProtKB-UniRule"/>
</dbReference>
<dbReference type="InterPro" id="IPR045861">
    <property type="entry name" value="CorA_cytoplasmic_dom"/>
</dbReference>
<comment type="similarity">
    <text evidence="2 8">Belongs to the CorA metal ion transporter (MIT) (TC 1.A.35) family.</text>
</comment>
<evidence type="ECO:0000256" key="7">
    <source>
        <dbReference type="ARBA" id="ARBA00023136"/>
    </source>
</evidence>
<dbReference type="Pfam" id="PF01544">
    <property type="entry name" value="CorA"/>
    <property type="match status" value="1"/>
</dbReference>
<dbReference type="CDD" id="cd12828">
    <property type="entry name" value="TmCorA-like_1"/>
    <property type="match status" value="1"/>
</dbReference>
<dbReference type="Proteomes" id="UP001153761">
    <property type="component" value="Chromosome"/>
</dbReference>
<evidence type="ECO:0000256" key="3">
    <source>
        <dbReference type="ARBA" id="ARBA00022448"/>
    </source>
</evidence>
<evidence type="ECO:0000313" key="10">
    <source>
        <dbReference type="EMBL" id="CAD5911985.1"/>
    </source>
</evidence>
<dbReference type="RefSeq" id="WP_042153519.1">
    <property type="nucleotide sequence ID" value="NZ_JBAVBW010000046.1"/>
</dbReference>
<evidence type="ECO:0000256" key="1">
    <source>
        <dbReference type="ARBA" id="ARBA00004651"/>
    </source>
</evidence>
<evidence type="ECO:0000256" key="2">
    <source>
        <dbReference type="ARBA" id="ARBA00009765"/>
    </source>
</evidence>
<dbReference type="SUPFAM" id="SSF144083">
    <property type="entry name" value="Magnesium transport protein CorA, transmembrane region"/>
    <property type="match status" value="1"/>
</dbReference>
<accession>A0A1J1JMB9</accession>
<keyword evidence="4 8" id="KW-1003">Cell membrane</keyword>
<keyword evidence="6 8" id="KW-1133">Transmembrane helix</keyword>
<evidence type="ECO:0000256" key="5">
    <source>
        <dbReference type="ARBA" id="ARBA00022692"/>
    </source>
</evidence>
<dbReference type="InterPro" id="IPR004488">
    <property type="entry name" value="Mg/Co-transport_prot_CorA"/>
</dbReference>
<evidence type="ECO:0000256" key="6">
    <source>
        <dbReference type="ARBA" id="ARBA00022989"/>
    </source>
</evidence>
<organism evidence="11">
    <name type="scientific">Planktothrix agardhii</name>
    <name type="common">Oscillatoria agardhii</name>
    <dbReference type="NCBI Taxonomy" id="1160"/>
    <lineage>
        <taxon>Bacteria</taxon>
        <taxon>Bacillati</taxon>
        <taxon>Cyanobacteriota</taxon>
        <taxon>Cyanophyceae</taxon>
        <taxon>Oscillatoriophycideae</taxon>
        <taxon>Oscillatoriales</taxon>
        <taxon>Microcoleaceae</taxon>
        <taxon>Planktothrix</taxon>
    </lineage>
</organism>
<protein>
    <recommendedName>
        <fullName evidence="8">Magnesium transport protein CorA</fullName>
    </recommendedName>
</protein>
<dbReference type="Gene3D" id="1.20.58.340">
    <property type="entry name" value="Magnesium transport protein CorA, transmembrane region"/>
    <property type="match status" value="2"/>
</dbReference>
<feature type="transmembrane region" description="Helical" evidence="8">
    <location>
        <begin position="353"/>
        <end position="374"/>
    </location>
</feature>
<dbReference type="GO" id="GO:0000287">
    <property type="term" value="F:magnesium ion binding"/>
    <property type="evidence" value="ECO:0007669"/>
    <property type="project" value="TreeGrafter"/>
</dbReference>
<evidence type="ECO:0000256" key="8">
    <source>
        <dbReference type="RuleBase" id="RU362010"/>
    </source>
</evidence>
<keyword evidence="8" id="KW-0460">Magnesium</keyword>
<feature type="compositionally biased region" description="Acidic residues" evidence="9">
    <location>
        <begin position="15"/>
        <end position="24"/>
    </location>
</feature>
<feature type="transmembrane region" description="Helical" evidence="8">
    <location>
        <begin position="312"/>
        <end position="333"/>
    </location>
</feature>
<dbReference type="SUPFAM" id="SSF143865">
    <property type="entry name" value="CorA soluble domain-like"/>
    <property type="match status" value="1"/>
</dbReference>
<reference evidence="10" key="2">
    <citation type="submission" date="2020-09" db="EMBL/GenBank/DDBJ databases">
        <authorList>
            <person name="Blom J."/>
        </authorList>
    </citation>
    <scope>NUCLEOTIDE SEQUENCE</scope>
    <source>
        <strain evidence="10">No.66</strain>
    </source>
</reference>
<dbReference type="GO" id="GO:0015087">
    <property type="term" value="F:cobalt ion transmembrane transporter activity"/>
    <property type="evidence" value="ECO:0007669"/>
    <property type="project" value="UniProtKB-UniRule"/>
</dbReference>
<name>A0A1J1JMB9_PLAAG</name>
<dbReference type="Gene3D" id="3.30.460.20">
    <property type="entry name" value="CorA soluble domain-like"/>
    <property type="match status" value="1"/>
</dbReference>
<dbReference type="InterPro" id="IPR002523">
    <property type="entry name" value="MgTranspt_CorA/ZnTranspt_ZntB"/>
</dbReference>
<dbReference type="EMBL" id="LO018304">
    <property type="protein sequence ID" value="CUM62189.1"/>
    <property type="molecule type" value="Genomic_DNA"/>
</dbReference>
<dbReference type="PANTHER" id="PTHR46494">
    <property type="entry name" value="CORA FAMILY METAL ION TRANSPORTER (EUROFUNG)"/>
    <property type="match status" value="1"/>
</dbReference>
<dbReference type="InterPro" id="IPR045863">
    <property type="entry name" value="CorA_TM1_TM2"/>
</dbReference>
<dbReference type="AlphaFoldDB" id="A0A1J1JMB9"/>
<dbReference type="FunFam" id="1.20.58.340:FF:000012">
    <property type="entry name" value="Magnesium transport protein CorA"/>
    <property type="match status" value="1"/>
</dbReference>
<keyword evidence="7 8" id="KW-0472">Membrane</keyword>
<keyword evidence="8" id="KW-0406">Ion transport</keyword>
<feature type="region of interest" description="Disordered" evidence="9">
    <location>
        <begin position="1"/>
        <end position="38"/>
    </location>
</feature>
<proteinExistence type="inferred from homology"/>